<dbReference type="EMBL" id="JAPMKV010000001">
    <property type="protein sequence ID" value="MCX7444197.1"/>
    <property type="molecule type" value="Genomic_DNA"/>
</dbReference>
<dbReference type="InterPro" id="IPR006862">
    <property type="entry name" value="Thio_Ohase/aa_AcTrfase"/>
</dbReference>
<dbReference type="PANTHER" id="PTHR10824">
    <property type="entry name" value="ACYL-COENZYME A THIOESTERASE-RELATED"/>
    <property type="match status" value="1"/>
</dbReference>
<dbReference type="RefSeq" id="WP_267186228.1">
    <property type="nucleotide sequence ID" value="NZ_JAPMKV010000001.1"/>
</dbReference>
<sequence length="426" mass="43555">MLLDVPPVTGISDPFPVRVSDVPPGGAVRVSVRATDAAGDLWSSTTEFTADGDGYVDTGSALPGAAEWSPANSLGPLWTLRPDHGSSGHVFALEPGGGIALDVRVRARGAALGAGASRTVGRRAREVDDLPVPGAPGARLFVPADGVARPGVVLLGGAEGGVPAAAAAELADQGWSALALDWFPGGSRGVDVGEIRRALLSFVRHPSVSGDRLALIGRGRGAELALILAVAEPDLVGPVTAHSPSDIRTTDPHADPTATTYLGDAGPARDLPAPEKDSALGRLRARFRPAVSRGPLELADYYARARRRAGEEAVAAARIPVERIRGPLLVSAGTDDAVWDSRTMAETLAHRAAEAGIDAYGIVHQGAGHGVGWPFTPAGVPVPDTIAAYGGTVLLGGDRTSSGAAAVRSRDVVLEFLRETHGGGAR</sequence>
<dbReference type="Gene3D" id="2.60.40.2240">
    <property type="entry name" value="Acyl-CoA thioester hydrolase/BAAT N-terminal domain"/>
    <property type="match status" value="1"/>
</dbReference>
<evidence type="ECO:0000259" key="3">
    <source>
        <dbReference type="Pfam" id="PF04775"/>
    </source>
</evidence>
<comment type="similarity">
    <text evidence="1">Belongs to the C/M/P thioester hydrolase family.</text>
</comment>
<evidence type="ECO:0000259" key="4">
    <source>
        <dbReference type="Pfam" id="PF08840"/>
    </source>
</evidence>
<comment type="caution">
    <text evidence="5">The sequence shown here is derived from an EMBL/GenBank/DDBJ whole genome shotgun (WGS) entry which is preliminary data.</text>
</comment>
<protein>
    <submittedName>
        <fullName evidence="5">Acyl-CoA thioesterase/BAAT N-terminal domain-containing protein</fullName>
    </submittedName>
</protein>
<evidence type="ECO:0000256" key="1">
    <source>
        <dbReference type="ARBA" id="ARBA00006538"/>
    </source>
</evidence>
<feature type="domain" description="Acyl-CoA thioester hydrolase/bile acid-CoA amino acid N-acetyltransferase" evidence="3">
    <location>
        <begin position="13"/>
        <end position="87"/>
    </location>
</feature>
<gene>
    <name evidence="5" type="ORF">OS125_02905</name>
</gene>
<dbReference type="PIRSF" id="PIRSF016521">
    <property type="entry name" value="Acyl-CoA_hydro"/>
    <property type="match status" value="1"/>
</dbReference>
<dbReference type="InterPro" id="IPR016662">
    <property type="entry name" value="Acyl-CoA_thioEstase_long-chain"/>
</dbReference>
<reference evidence="5" key="1">
    <citation type="submission" date="2022-11" db="EMBL/GenBank/DDBJ databases">
        <title>Corynebacterium sp. isolated from Penguins.</title>
        <authorList>
            <person name="Sedlar K."/>
            <person name="Svec P."/>
        </authorList>
    </citation>
    <scope>NUCLEOTIDE SEQUENCE</scope>
    <source>
        <strain evidence="5">P7003</strain>
    </source>
</reference>
<dbReference type="InterPro" id="IPR029058">
    <property type="entry name" value="AB_hydrolase_fold"/>
</dbReference>
<feature type="domain" description="BAAT/Acyl-CoA thioester hydrolase C-terminal" evidence="4">
    <location>
        <begin position="203"/>
        <end position="419"/>
    </location>
</feature>
<dbReference type="Pfam" id="PF08840">
    <property type="entry name" value="BAAT_C"/>
    <property type="match status" value="1"/>
</dbReference>
<dbReference type="PANTHER" id="PTHR10824:SF17">
    <property type="entry name" value="ACYL-COENZYME A THIOESTERASE 6"/>
    <property type="match status" value="1"/>
</dbReference>
<name>A0ABT3WPK4_9CORY</name>
<dbReference type="SUPFAM" id="SSF53474">
    <property type="entry name" value="alpha/beta-Hydrolases"/>
    <property type="match status" value="1"/>
</dbReference>
<feature type="region of interest" description="Disordered" evidence="2">
    <location>
        <begin position="241"/>
        <end position="272"/>
    </location>
</feature>
<dbReference type="Proteomes" id="UP001081709">
    <property type="component" value="Unassembled WGS sequence"/>
</dbReference>
<evidence type="ECO:0000313" key="6">
    <source>
        <dbReference type="Proteomes" id="UP001081709"/>
    </source>
</evidence>
<dbReference type="Pfam" id="PF04775">
    <property type="entry name" value="Bile_Hydr_Trans"/>
    <property type="match status" value="1"/>
</dbReference>
<proteinExistence type="inferred from homology"/>
<organism evidence="5 6">
    <name type="scientific">Corynebacterium pygosceleis</name>
    <dbReference type="NCBI Taxonomy" id="2800406"/>
    <lineage>
        <taxon>Bacteria</taxon>
        <taxon>Bacillati</taxon>
        <taxon>Actinomycetota</taxon>
        <taxon>Actinomycetes</taxon>
        <taxon>Mycobacteriales</taxon>
        <taxon>Corynebacteriaceae</taxon>
        <taxon>Corynebacterium</taxon>
    </lineage>
</organism>
<evidence type="ECO:0000256" key="2">
    <source>
        <dbReference type="SAM" id="MobiDB-lite"/>
    </source>
</evidence>
<dbReference type="Gene3D" id="3.40.50.1820">
    <property type="entry name" value="alpha/beta hydrolase"/>
    <property type="match status" value="1"/>
</dbReference>
<keyword evidence="6" id="KW-1185">Reference proteome</keyword>
<accession>A0ABT3WPK4</accession>
<evidence type="ECO:0000313" key="5">
    <source>
        <dbReference type="EMBL" id="MCX7444197.1"/>
    </source>
</evidence>
<dbReference type="InterPro" id="IPR042490">
    <property type="entry name" value="Thio_Ohase/BAAT_N"/>
</dbReference>
<dbReference type="InterPro" id="IPR014940">
    <property type="entry name" value="BAAT_C"/>
</dbReference>